<feature type="transmembrane region" description="Helical" evidence="9">
    <location>
        <begin position="117"/>
        <end position="139"/>
    </location>
</feature>
<protein>
    <recommendedName>
        <fullName evidence="8">Lipid II flippase</fullName>
    </recommendedName>
</protein>
<organism evidence="10 11">
    <name type="scientific">Candidatus Andersenbacteria bacterium CG10_big_fil_rev_8_21_14_0_10_54_11</name>
    <dbReference type="NCBI Taxonomy" id="1974485"/>
    <lineage>
        <taxon>Bacteria</taxon>
        <taxon>Candidatus Anderseniibacteriota</taxon>
    </lineage>
</organism>
<reference evidence="11" key="1">
    <citation type="submission" date="2017-09" db="EMBL/GenBank/DDBJ databases">
        <title>Depth-based differentiation of microbial function through sediment-hosted aquifers and enrichment of novel symbionts in the deep terrestrial subsurface.</title>
        <authorList>
            <person name="Probst A.J."/>
            <person name="Ladd B."/>
            <person name="Jarett J.K."/>
            <person name="Geller-Mcgrath D.E."/>
            <person name="Sieber C.M.K."/>
            <person name="Emerson J.B."/>
            <person name="Anantharaman K."/>
            <person name="Thomas B.C."/>
            <person name="Malmstrom R."/>
            <person name="Stieglmeier M."/>
            <person name="Klingl A."/>
            <person name="Woyke T."/>
            <person name="Ryan C.M."/>
            <person name="Banfield J.F."/>
        </authorList>
    </citation>
    <scope>NUCLEOTIDE SEQUENCE [LARGE SCALE GENOMIC DNA]</scope>
</reference>
<feature type="transmembrane region" description="Helical" evidence="9">
    <location>
        <begin position="471"/>
        <end position="493"/>
    </location>
</feature>
<keyword evidence="8" id="KW-0961">Cell wall biogenesis/degradation</keyword>
<evidence type="ECO:0000256" key="9">
    <source>
        <dbReference type="SAM" id="Phobius"/>
    </source>
</evidence>
<name>A0A2M6X0H4_9BACT</name>
<dbReference type="PANTHER" id="PTHR47019:SF1">
    <property type="entry name" value="LIPID II FLIPPASE MURJ"/>
    <property type="match status" value="1"/>
</dbReference>
<feature type="transmembrane region" description="Helical" evidence="9">
    <location>
        <begin position="86"/>
        <end position="105"/>
    </location>
</feature>
<keyword evidence="2 8" id="KW-1003">Cell membrane</keyword>
<dbReference type="GO" id="GO:0009252">
    <property type="term" value="P:peptidoglycan biosynthetic process"/>
    <property type="evidence" value="ECO:0007669"/>
    <property type="project" value="UniProtKB-UniRule"/>
</dbReference>
<keyword evidence="8" id="KW-0813">Transport</keyword>
<evidence type="ECO:0000313" key="11">
    <source>
        <dbReference type="Proteomes" id="UP000230731"/>
    </source>
</evidence>
<dbReference type="GO" id="GO:0005886">
    <property type="term" value="C:plasma membrane"/>
    <property type="evidence" value="ECO:0007669"/>
    <property type="project" value="UniProtKB-SubCell"/>
</dbReference>
<dbReference type="GO" id="GO:0008360">
    <property type="term" value="P:regulation of cell shape"/>
    <property type="evidence" value="ECO:0007669"/>
    <property type="project" value="UniProtKB-UniRule"/>
</dbReference>
<dbReference type="PRINTS" id="PR01806">
    <property type="entry name" value="VIRFACTRMVIN"/>
</dbReference>
<evidence type="ECO:0000313" key="10">
    <source>
        <dbReference type="EMBL" id="PIT98556.1"/>
    </source>
</evidence>
<comment type="subcellular location">
    <subcellularLocation>
        <location evidence="1">Cell membrane</location>
        <topology evidence="1">Multi-pass membrane protein</topology>
    </subcellularLocation>
</comment>
<feature type="transmembrane region" description="Helical" evidence="9">
    <location>
        <begin position="217"/>
        <end position="239"/>
    </location>
</feature>
<evidence type="ECO:0000256" key="7">
    <source>
        <dbReference type="ARBA" id="ARBA00023136"/>
    </source>
</evidence>
<sequence>MLSDASSIKSAFYDPDMRAAAHTNRNNPAAMHPTELTQTAKTAAVISSAALSGAVIGFLLQLIVAYHFGASAQTDAYFMASSTSELLSKLLLGGSITAVFLPIFVEKLLHDRAAAWSAALNIFHLTAAVFTAVIIGLALAARPFVTFIAPGFSPETATLTVTLLRILLPSFLFLFLGELATSILHALRIFWAPALLRLIAPTITIFTLLLLLQRFGIGALALGTVASAIVQFSFLAWNLRRAGLTYRFVFSPGDPTIRRILQLVYPFALSVLVTQGAGIVYRILVSDLSSGSLAALKFAEKITQLLALMFLNSVIAVIFPTLSHKAAARDFRGMRDTISGAVKLITFITVPVIAGAVLLHHELISVLYQRGSFSAEDAAMTSSALLFLVLGLTTNGISSIFGHAVLALQETRASVAVSIASQAIAISLFILLTPPLAHAGLALASSLAPLAAALLYFLYLTRFIPQLYRVFASATLLKTAGATAIMAAIVSTLQRTVYRLNPPAAAASVLALTIPLGAAVFFALAYWWHIPEVRDVAALARKKWSSFRHR</sequence>
<feature type="transmembrane region" description="Helical" evidence="9">
    <location>
        <begin position="415"/>
        <end position="433"/>
    </location>
</feature>
<feature type="transmembrane region" description="Helical" evidence="9">
    <location>
        <begin position="159"/>
        <end position="177"/>
    </location>
</feature>
<gene>
    <name evidence="10" type="primary">mviN</name>
    <name evidence="10" type="ORF">COT71_00055</name>
</gene>
<dbReference type="Pfam" id="PF03023">
    <property type="entry name" value="MurJ"/>
    <property type="match status" value="1"/>
</dbReference>
<dbReference type="GO" id="GO:0071555">
    <property type="term" value="P:cell wall organization"/>
    <property type="evidence" value="ECO:0007669"/>
    <property type="project" value="UniProtKB-UniRule"/>
</dbReference>
<feature type="transmembrane region" description="Helical" evidence="9">
    <location>
        <begin position="304"/>
        <end position="323"/>
    </location>
</feature>
<dbReference type="PANTHER" id="PTHR47019">
    <property type="entry name" value="LIPID II FLIPPASE MURJ"/>
    <property type="match status" value="1"/>
</dbReference>
<feature type="transmembrane region" description="Helical" evidence="9">
    <location>
        <begin position="260"/>
        <end position="284"/>
    </location>
</feature>
<evidence type="ECO:0000256" key="1">
    <source>
        <dbReference type="ARBA" id="ARBA00004651"/>
    </source>
</evidence>
<dbReference type="GO" id="GO:0015648">
    <property type="term" value="F:lipid-linked peptidoglycan transporter activity"/>
    <property type="evidence" value="ECO:0007669"/>
    <property type="project" value="UniProtKB-UniRule"/>
</dbReference>
<keyword evidence="7 8" id="KW-0472">Membrane</keyword>
<evidence type="ECO:0000256" key="8">
    <source>
        <dbReference type="PIRNR" id="PIRNR002869"/>
    </source>
</evidence>
<feature type="transmembrane region" description="Helical" evidence="9">
    <location>
        <begin position="43"/>
        <end position="66"/>
    </location>
</feature>
<evidence type="ECO:0000256" key="2">
    <source>
        <dbReference type="ARBA" id="ARBA00022475"/>
    </source>
</evidence>
<dbReference type="InterPro" id="IPR004268">
    <property type="entry name" value="MurJ"/>
</dbReference>
<dbReference type="GO" id="GO:0034204">
    <property type="term" value="P:lipid translocation"/>
    <property type="evidence" value="ECO:0007669"/>
    <property type="project" value="TreeGrafter"/>
</dbReference>
<feature type="transmembrane region" description="Helical" evidence="9">
    <location>
        <begin position="189"/>
        <end position="211"/>
    </location>
</feature>
<feature type="transmembrane region" description="Helical" evidence="9">
    <location>
        <begin position="439"/>
        <end position="459"/>
    </location>
</feature>
<feature type="transmembrane region" description="Helical" evidence="9">
    <location>
        <begin position="344"/>
        <end position="364"/>
    </location>
</feature>
<keyword evidence="5 8" id="KW-0573">Peptidoglycan synthesis</keyword>
<keyword evidence="6 9" id="KW-1133">Transmembrane helix</keyword>
<keyword evidence="3 9" id="KW-0812">Transmembrane</keyword>
<dbReference type="Proteomes" id="UP000230731">
    <property type="component" value="Unassembled WGS sequence"/>
</dbReference>
<comment type="similarity">
    <text evidence="8">Belongs to the MurJ/MviN family.</text>
</comment>
<feature type="transmembrane region" description="Helical" evidence="9">
    <location>
        <begin position="384"/>
        <end position="408"/>
    </location>
</feature>
<proteinExistence type="inferred from homology"/>
<dbReference type="NCBIfam" id="TIGR01695">
    <property type="entry name" value="murJ_mviN"/>
    <property type="match status" value="1"/>
</dbReference>
<dbReference type="InterPro" id="IPR051050">
    <property type="entry name" value="Lipid_II_flippase_MurJ/MviN"/>
</dbReference>
<dbReference type="AlphaFoldDB" id="A0A2M6X0H4"/>
<comment type="caution">
    <text evidence="10">The sequence shown here is derived from an EMBL/GenBank/DDBJ whole genome shotgun (WGS) entry which is preliminary data.</text>
</comment>
<evidence type="ECO:0000256" key="6">
    <source>
        <dbReference type="ARBA" id="ARBA00022989"/>
    </source>
</evidence>
<evidence type="ECO:0000256" key="4">
    <source>
        <dbReference type="ARBA" id="ARBA00022960"/>
    </source>
</evidence>
<dbReference type="PIRSF" id="PIRSF002869">
    <property type="entry name" value="MviN"/>
    <property type="match status" value="1"/>
</dbReference>
<feature type="transmembrane region" description="Helical" evidence="9">
    <location>
        <begin position="505"/>
        <end position="528"/>
    </location>
</feature>
<keyword evidence="4 8" id="KW-0133">Cell shape</keyword>
<accession>A0A2M6X0H4</accession>
<dbReference type="EMBL" id="PEZP01000001">
    <property type="protein sequence ID" value="PIT98556.1"/>
    <property type="molecule type" value="Genomic_DNA"/>
</dbReference>
<evidence type="ECO:0000256" key="3">
    <source>
        <dbReference type="ARBA" id="ARBA00022692"/>
    </source>
</evidence>
<evidence type="ECO:0000256" key="5">
    <source>
        <dbReference type="ARBA" id="ARBA00022984"/>
    </source>
</evidence>
<comment type="function">
    <text evidence="8">Involved in peptidoglycan biosynthesis. Transports lipid-linked peptidoglycan precursors from the inner to the outer leaflet of the cytoplasmic membrane.</text>
</comment>